<dbReference type="RefSeq" id="WP_176762799.1">
    <property type="nucleotide sequence ID" value="NZ_FNCS01000034.1"/>
</dbReference>
<proteinExistence type="predicted"/>
<organism evidence="2 3">
    <name type="scientific">Pelagibacterium luteolum</name>
    <dbReference type="NCBI Taxonomy" id="440168"/>
    <lineage>
        <taxon>Bacteria</taxon>
        <taxon>Pseudomonadati</taxon>
        <taxon>Pseudomonadota</taxon>
        <taxon>Alphaproteobacteria</taxon>
        <taxon>Hyphomicrobiales</taxon>
        <taxon>Devosiaceae</taxon>
        <taxon>Pelagibacterium</taxon>
    </lineage>
</organism>
<protein>
    <submittedName>
        <fullName evidence="2">Uncharacterized protein</fullName>
    </submittedName>
</protein>
<dbReference type="AlphaFoldDB" id="A0A1G8AM23"/>
<accession>A0A1G8AM23</accession>
<evidence type="ECO:0000313" key="2">
    <source>
        <dbReference type="EMBL" id="SDH22082.1"/>
    </source>
</evidence>
<keyword evidence="1" id="KW-0472">Membrane</keyword>
<name>A0A1G8AM23_9HYPH</name>
<evidence type="ECO:0000313" key="3">
    <source>
        <dbReference type="Proteomes" id="UP000199495"/>
    </source>
</evidence>
<evidence type="ECO:0000256" key="1">
    <source>
        <dbReference type="SAM" id="Phobius"/>
    </source>
</evidence>
<keyword evidence="1" id="KW-0812">Transmembrane</keyword>
<dbReference type="Proteomes" id="UP000199495">
    <property type="component" value="Unassembled WGS sequence"/>
</dbReference>
<keyword evidence="3" id="KW-1185">Reference proteome</keyword>
<gene>
    <name evidence="2" type="ORF">SAMN04487974_1342</name>
</gene>
<feature type="transmembrane region" description="Helical" evidence="1">
    <location>
        <begin position="29"/>
        <end position="50"/>
    </location>
</feature>
<reference evidence="2 3" key="1">
    <citation type="submission" date="2016-10" db="EMBL/GenBank/DDBJ databases">
        <authorList>
            <person name="de Groot N.N."/>
        </authorList>
    </citation>
    <scope>NUCLEOTIDE SEQUENCE [LARGE SCALE GENOMIC DNA]</scope>
    <source>
        <strain evidence="2 3">CGMCC 1.10267</strain>
    </source>
</reference>
<sequence>MHLERLYKKLVDHDYPKEGMDWLRRRRSFVISVLAILAWGVVLGLGWLIWAGAT</sequence>
<dbReference type="EMBL" id="FNCS01000034">
    <property type="protein sequence ID" value="SDH22082.1"/>
    <property type="molecule type" value="Genomic_DNA"/>
</dbReference>
<keyword evidence="1" id="KW-1133">Transmembrane helix</keyword>